<proteinExistence type="predicted"/>
<dbReference type="AlphaFoldDB" id="A0A5B7J7E0"/>
<name>A0A5B7J7E0_PORTR</name>
<gene>
    <name evidence="1" type="ORF">E2C01_088902</name>
</gene>
<dbReference type="EMBL" id="VSRR010096007">
    <property type="protein sequence ID" value="MPC93761.1"/>
    <property type="molecule type" value="Genomic_DNA"/>
</dbReference>
<sequence>MMRRAMRLVDGIIPQPLQDIFPLDPLEHRGMLELVVFHKAQIQEVPHLARLRLPYWPVERDTRTVSTTDQLVWMARSRSSQHQRTFTARTARLWNLFTVATPDVRQMSTTQVKLAAHRWRTSLLSPWT</sequence>
<keyword evidence="2" id="KW-1185">Reference proteome</keyword>
<evidence type="ECO:0000313" key="2">
    <source>
        <dbReference type="Proteomes" id="UP000324222"/>
    </source>
</evidence>
<dbReference type="OrthoDB" id="6364030at2759"/>
<reference evidence="1 2" key="1">
    <citation type="submission" date="2019-05" db="EMBL/GenBank/DDBJ databases">
        <title>Another draft genome of Portunus trituberculatus and its Hox gene families provides insights of decapod evolution.</title>
        <authorList>
            <person name="Jeong J.-H."/>
            <person name="Song I."/>
            <person name="Kim S."/>
            <person name="Choi T."/>
            <person name="Kim D."/>
            <person name="Ryu S."/>
            <person name="Kim W."/>
        </authorList>
    </citation>
    <scope>NUCLEOTIDE SEQUENCE [LARGE SCALE GENOMIC DNA]</scope>
    <source>
        <tissue evidence="1">Muscle</tissue>
    </source>
</reference>
<accession>A0A5B7J7E0</accession>
<protein>
    <submittedName>
        <fullName evidence="1">Uncharacterized protein</fullName>
    </submittedName>
</protein>
<organism evidence="1 2">
    <name type="scientific">Portunus trituberculatus</name>
    <name type="common">Swimming crab</name>
    <name type="synonym">Neptunus trituberculatus</name>
    <dbReference type="NCBI Taxonomy" id="210409"/>
    <lineage>
        <taxon>Eukaryota</taxon>
        <taxon>Metazoa</taxon>
        <taxon>Ecdysozoa</taxon>
        <taxon>Arthropoda</taxon>
        <taxon>Crustacea</taxon>
        <taxon>Multicrustacea</taxon>
        <taxon>Malacostraca</taxon>
        <taxon>Eumalacostraca</taxon>
        <taxon>Eucarida</taxon>
        <taxon>Decapoda</taxon>
        <taxon>Pleocyemata</taxon>
        <taxon>Brachyura</taxon>
        <taxon>Eubrachyura</taxon>
        <taxon>Portunoidea</taxon>
        <taxon>Portunidae</taxon>
        <taxon>Portuninae</taxon>
        <taxon>Portunus</taxon>
    </lineage>
</organism>
<evidence type="ECO:0000313" key="1">
    <source>
        <dbReference type="EMBL" id="MPC93761.1"/>
    </source>
</evidence>
<comment type="caution">
    <text evidence="1">The sequence shown here is derived from an EMBL/GenBank/DDBJ whole genome shotgun (WGS) entry which is preliminary data.</text>
</comment>
<dbReference type="Proteomes" id="UP000324222">
    <property type="component" value="Unassembled WGS sequence"/>
</dbReference>